<name>A0AC61QLZ5_9BACT</name>
<reference evidence="1" key="1">
    <citation type="submission" date="2019-04" db="EMBL/GenBank/DDBJ databases">
        <title>Microbes associate with the intestines of laboratory mice.</title>
        <authorList>
            <person name="Navarre W."/>
            <person name="Wong E."/>
            <person name="Huang K."/>
            <person name="Tropini C."/>
            <person name="Ng K."/>
            <person name="Yu B."/>
        </authorList>
    </citation>
    <scope>NUCLEOTIDE SEQUENCE</scope>
    <source>
        <strain evidence="1">NM73_A23</strain>
    </source>
</reference>
<organism evidence="1 2">
    <name type="scientific">Palleniella muris</name>
    <dbReference type="NCBI Taxonomy" id="3038145"/>
    <lineage>
        <taxon>Bacteria</taxon>
        <taxon>Pseudomonadati</taxon>
        <taxon>Bacteroidota</taxon>
        <taxon>Bacteroidia</taxon>
        <taxon>Bacteroidales</taxon>
        <taxon>Prevotellaceae</taxon>
        <taxon>Palleniella</taxon>
    </lineage>
</organism>
<sequence length="64" mass="7226">MKKKYVKPEISIIPLDMEELLAPIISSTIKQGEVDDDEGQMSKGDTFEDDWGNPFSDSPFEEGF</sequence>
<evidence type="ECO:0000313" key="2">
    <source>
        <dbReference type="Proteomes" id="UP000308886"/>
    </source>
</evidence>
<comment type="caution">
    <text evidence="1">The sequence shown here is derived from an EMBL/GenBank/DDBJ whole genome shotgun (WGS) entry which is preliminary data.</text>
</comment>
<gene>
    <name evidence="1" type="ORF">E5358_13840</name>
</gene>
<protein>
    <submittedName>
        <fullName evidence="1">Uncharacterized protein</fullName>
    </submittedName>
</protein>
<evidence type="ECO:0000313" key="1">
    <source>
        <dbReference type="EMBL" id="TGX80022.1"/>
    </source>
</evidence>
<keyword evidence="2" id="KW-1185">Reference proteome</keyword>
<accession>A0AC61QLZ5</accession>
<proteinExistence type="predicted"/>
<dbReference type="EMBL" id="SRZC01000031">
    <property type="protein sequence ID" value="TGX80022.1"/>
    <property type="molecule type" value="Genomic_DNA"/>
</dbReference>
<dbReference type="Proteomes" id="UP000308886">
    <property type="component" value="Unassembled WGS sequence"/>
</dbReference>